<dbReference type="PRINTS" id="PR00298">
    <property type="entry name" value="CHAPERONIN60"/>
</dbReference>
<organism evidence="9 10">
    <name type="scientific">Candidatus Scalindua brodae</name>
    <dbReference type="NCBI Taxonomy" id="237368"/>
    <lineage>
        <taxon>Bacteria</taxon>
        <taxon>Pseudomonadati</taxon>
        <taxon>Planctomycetota</taxon>
        <taxon>Candidatus Brocadiia</taxon>
        <taxon>Candidatus Brocadiales</taxon>
        <taxon>Candidatus Scalinduaceae</taxon>
        <taxon>Candidatus Scalindua</taxon>
    </lineage>
</organism>
<dbReference type="GO" id="GO:0042026">
    <property type="term" value="P:protein refolding"/>
    <property type="evidence" value="ECO:0007669"/>
    <property type="project" value="UniProtKB-UniRule"/>
</dbReference>
<dbReference type="HAMAP" id="MF_00600">
    <property type="entry name" value="CH60"/>
    <property type="match status" value="1"/>
</dbReference>
<dbReference type="SUPFAM" id="SSF52029">
    <property type="entry name" value="GroEL apical domain-like"/>
    <property type="match status" value="1"/>
</dbReference>
<dbReference type="InterPro" id="IPR027409">
    <property type="entry name" value="GroEL-like_apical_dom_sf"/>
</dbReference>
<dbReference type="Gene3D" id="3.30.260.10">
    <property type="entry name" value="TCP-1-like chaperonin intermediate domain"/>
    <property type="match status" value="1"/>
</dbReference>
<dbReference type="AlphaFoldDB" id="A0A0B0EI35"/>
<keyword evidence="6" id="KW-0963">Cytoplasm</keyword>
<dbReference type="EMBL" id="JRYO01000266">
    <property type="protein sequence ID" value="KHE90335.1"/>
    <property type="molecule type" value="Genomic_DNA"/>
</dbReference>
<comment type="similarity">
    <text evidence="1 6 7">Belongs to the chaperonin (HSP60) family.</text>
</comment>
<evidence type="ECO:0000256" key="5">
    <source>
        <dbReference type="ARBA" id="ARBA00023235"/>
    </source>
</evidence>
<dbReference type="NCBIfam" id="NF009487">
    <property type="entry name" value="PRK12849.1"/>
    <property type="match status" value="1"/>
</dbReference>
<accession>A0A0B0EI35</accession>
<dbReference type="eggNOG" id="COG0459">
    <property type="taxonomic scope" value="Bacteria"/>
</dbReference>
<sequence length="562" mass="59265">MAAKQLLFKEDARMAIKRGVTKLASAVKCTLGPRGRNAVLDKGWGSPTITKDGVSVAEEIELKDPYENMGAKLVKEVASKTSDIAGDGTTTATVLAEAIFSNGLKCVSAGIDPVALNRGMKAAVDKVVEKLQSMSKAIKGQADIANVGTIASNNDSEIGKMIANAMEKVGKDGVITVEEGKSITSDVDVVEGMQFDRGYLSPHFATDKDNMKVELKDAYVLIHEEKISSIKGIVPLLEKVSKTKKPLLIIAEDVDGEALATLVINNIRGTIVCAAVKAPGYGDRRKAMMDDIAVLTGCKPVVKDLGMQLEKIELTDLGTVKKVNIDSENTIIISGGGSEKDISARINQIRKEVEDTTSDYDREKLQERLAKLSGGVAQINVGASTETEMKEKKARVEDALHATRAAIAEGVLPGGGVALLRASEALEGLKLKGDEHFGVDIIKKALREPIKQISRNAGLEGAIVIRNILKSKDQAYGYDAEKEVYGNLIEAGVIDPTKVTRSALQNALSIASILLTSDCLISEIPGKDDAMMPPGGGMGGGMGGMGGGMPGMGGMGGMPGMM</sequence>
<gene>
    <name evidence="6" type="primary">groEL</name>
    <name evidence="6" type="synonym">groL</name>
    <name evidence="9" type="ORF">SCABRO_03917</name>
</gene>
<dbReference type="CDD" id="cd03344">
    <property type="entry name" value="GroEL"/>
    <property type="match status" value="1"/>
</dbReference>
<evidence type="ECO:0000256" key="8">
    <source>
        <dbReference type="RuleBase" id="RU000419"/>
    </source>
</evidence>
<dbReference type="SUPFAM" id="SSF54849">
    <property type="entry name" value="GroEL-intermediate domain like"/>
    <property type="match status" value="1"/>
</dbReference>
<comment type="caution">
    <text evidence="6">Lacks conserved residue(s) required for the propagation of feature annotation.</text>
</comment>
<dbReference type="InterPro" id="IPR001844">
    <property type="entry name" value="Cpn60/GroEL"/>
</dbReference>
<evidence type="ECO:0000256" key="4">
    <source>
        <dbReference type="ARBA" id="ARBA00023186"/>
    </source>
</evidence>
<dbReference type="GO" id="GO:0016853">
    <property type="term" value="F:isomerase activity"/>
    <property type="evidence" value="ECO:0007669"/>
    <property type="project" value="UniProtKB-KW"/>
</dbReference>
<feature type="binding site" evidence="6">
    <location>
        <position position="495"/>
    </location>
    <ligand>
        <name>ATP</name>
        <dbReference type="ChEBI" id="CHEBI:30616"/>
    </ligand>
</feature>
<dbReference type="FunFam" id="3.50.7.10:FF:000001">
    <property type="entry name" value="60 kDa chaperonin"/>
    <property type="match status" value="1"/>
</dbReference>
<comment type="subunit">
    <text evidence="6 8">Forms a cylinder of 14 subunits composed of two heptameric rings stacked back-to-back. Interacts with the co-chaperonin GroES.</text>
</comment>
<keyword evidence="4 6" id="KW-0143">Chaperone</keyword>
<dbReference type="GO" id="GO:0051082">
    <property type="term" value="F:unfolded protein binding"/>
    <property type="evidence" value="ECO:0007669"/>
    <property type="project" value="UniProtKB-UniRule"/>
</dbReference>
<evidence type="ECO:0000256" key="6">
    <source>
        <dbReference type="HAMAP-Rule" id="MF_00600"/>
    </source>
</evidence>
<dbReference type="NCBIfam" id="NF009488">
    <property type="entry name" value="PRK12850.1"/>
    <property type="match status" value="1"/>
</dbReference>
<keyword evidence="3 6" id="KW-0067">ATP-binding</keyword>
<evidence type="ECO:0000313" key="9">
    <source>
        <dbReference type="EMBL" id="KHE90335.1"/>
    </source>
</evidence>
<dbReference type="SUPFAM" id="SSF48592">
    <property type="entry name" value="GroEL equatorial domain-like"/>
    <property type="match status" value="1"/>
</dbReference>
<evidence type="ECO:0000256" key="2">
    <source>
        <dbReference type="ARBA" id="ARBA00022741"/>
    </source>
</evidence>
<dbReference type="Gene3D" id="1.10.560.10">
    <property type="entry name" value="GroEL-like equatorial domain"/>
    <property type="match status" value="1"/>
</dbReference>
<dbReference type="GO" id="GO:0005524">
    <property type="term" value="F:ATP binding"/>
    <property type="evidence" value="ECO:0007669"/>
    <property type="project" value="UniProtKB-UniRule"/>
</dbReference>
<name>A0A0B0EI35_9BACT</name>
<dbReference type="Proteomes" id="UP000030652">
    <property type="component" value="Unassembled WGS sequence"/>
</dbReference>
<protein>
    <recommendedName>
        <fullName evidence="6">Chaperonin GroEL</fullName>
        <ecNumber evidence="6">5.6.1.7</ecNumber>
    </recommendedName>
    <alternativeName>
        <fullName evidence="6">60 kDa chaperonin</fullName>
    </alternativeName>
    <alternativeName>
        <fullName evidence="6">Chaperonin-60</fullName>
        <shortName evidence="6">Cpn60</shortName>
    </alternativeName>
</protein>
<feature type="binding site" evidence="6">
    <location>
        <position position="415"/>
    </location>
    <ligand>
        <name>ATP</name>
        <dbReference type="ChEBI" id="CHEBI:30616"/>
    </ligand>
</feature>
<dbReference type="NCBIfam" id="TIGR02348">
    <property type="entry name" value="GroEL"/>
    <property type="match status" value="1"/>
</dbReference>
<proteinExistence type="inferred from homology"/>
<comment type="subcellular location">
    <subcellularLocation>
        <location evidence="6">Cytoplasm</location>
    </subcellularLocation>
</comment>
<dbReference type="EC" id="5.6.1.7" evidence="6"/>
<dbReference type="Pfam" id="PF00118">
    <property type="entry name" value="Cpn60_TCP1"/>
    <property type="match status" value="1"/>
</dbReference>
<dbReference type="GO" id="GO:0005737">
    <property type="term" value="C:cytoplasm"/>
    <property type="evidence" value="ECO:0007669"/>
    <property type="project" value="UniProtKB-SubCell"/>
</dbReference>
<evidence type="ECO:0000256" key="7">
    <source>
        <dbReference type="RuleBase" id="RU000418"/>
    </source>
</evidence>
<dbReference type="PANTHER" id="PTHR45633">
    <property type="entry name" value="60 KDA HEAT SHOCK PROTEIN, MITOCHONDRIAL"/>
    <property type="match status" value="1"/>
</dbReference>
<evidence type="ECO:0000313" key="10">
    <source>
        <dbReference type="Proteomes" id="UP000030652"/>
    </source>
</evidence>
<comment type="caution">
    <text evidence="9">The sequence shown here is derived from an EMBL/GenBank/DDBJ whole genome shotgun (WGS) entry which is preliminary data.</text>
</comment>
<dbReference type="NCBIfam" id="NF000592">
    <property type="entry name" value="PRK00013.1"/>
    <property type="match status" value="1"/>
</dbReference>
<dbReference type="Gene3D" id="3.50.7.10">
    <property type="entry name" value="GroEL"/>
    <property type="match status" value="1"/>
</dbReference>
<dbReference type="PATRIC" id="fig|237368.3.peg.4214"/>
<keyword evidence="2 6" id="KW-0547">Nucleotide-binding</keyword>
<feature type="binding site" evidence="6">
    <location>
        <begin position="87"/>
        <end position="91"/>
    </location>
    <ligand>
        <name>ATP</name>
        <dbReference type="ChEBI" id="CHEBI:30616"/>
    </ligand>
</feature>
<feature type="binding site" evidence="6">
    <location>
        <begin position="30"/>
        <end position="33"/>
    </location>
    <ligand>
        <name>ATP</name>
        <dbReference type="ChEBI" id="CHEBI:30616"/>
    </ligand>
</feature>
<reference evidence="9 10" key="1">
    <citation type="submission" date="2014-10" db="EMBL/GenBank/DDBJ databases">
        <title>Draft genome of anammox bacterium scalindua brodae, obtained using differential coverage binning of sequence data from two enrichment reactors.</title>
        <authorList>
            <person name="Speth D.R."/>
            <person name="Russ L."/>
            <person name="Kartal B."/>
            <person name="Op den Camp H.J."/>
            <person name="Dutilh B.E."/>
            <person name="Jetten M.S."/>
        </authorList>
    </citation>
    <scope>NUCLEOTIDE SEQUENCE [LARGE SCALE GENOMIC DNA]</scope>
    <source>
        <strain evidence="9">RU1</strain>
    </source>
</reference>
<dbReference type="InterPro" id="IPR027413">
    <property type="entry name" value="GROEL-like_equatorial_sf"/>
</dbReference>
<feature type="binding site" evidence="6">
    <location>
        <position position="51"/>
    </location>
    <ligand>
        <name>ATP</name>
        <dbReference type="ChEBI" id="CHEBI:30616"/>
    </ligand>
</feature>
<evidence type="ECO:0000256" key="3">
    <source>
        <dbReference type="ARBA" id="ARBA00022840"/>
    </source>
</evidence>
<dbReference type="NCBIfam" id="NF009489">
    <property type="entry name" value="PRK12851.1"/>
    <property type="match status" value="1"/>
</dbReference>
<dbReference type="GO" id="GO:0140662">
    <property type="term" value="F:ATP-dependent protein folding chaperone"/>
    <property type="evidence" value="ECO:0007669"/>
    <property type="project" value="InterPro"/>
</dbReference>
<comment type="function">
    <text evidence="6 8">Together with its co-chaperonin GroES, plays an essential role in assisting protein folding. The GroEL-GroES system forms a nano-cage that allows encapsulation of the non-native substrate proteins and provides a physical environment optimized to promote and accelerate protein folding.</text>
</comment>
<dbReference type="InterPro" id="IPR002423">
    <property type="entry name" value="Cpn60/GroEL/TCP-1"/>
</dbReference>
<keyword evidence="5 6" id="KW-0413">Isomerase</keyword>
<dbReference type="InterPro" id="IPR027410">
    <property type="entry name" value="TCP-1-like_intermed_sf"/>
</dbReference>
<evidence type="ECO:0000256" key="1">
    <source>
        <dbReference type="ARBA" id="ARBA00006607"/>
    </source>
</evidence>